<name>A0A0A7LCL4_9ARCH</name>
<evidence type="ECO:0000313" key="2">
    <source>
        <dbReference type="EMBL" id="AIZ56809.1"/>
    </source>
</evidence>
<keyword evidence="1" id="KW-0472">Membrane</keyword>
<sequence length="371" mass="42239">MNLRIEKGRNGDFWKDQLPEGISLLRVFDKVIITAALISFAISLIFVIYEENNSSYQMYELMPFIALPFLVCGLIFCIKSKYWVLLILVAAAVVLWFLDIPRTLIFLMLFLVIGASGVVAVVDAIQRAIFYHVLRTIEYVNVKDKLTFGDKAVAFLFNVPEDLDTRNITMDYELNRTKIPWKEVRSSITLGMMVGLFIWIYISMNPTFMDLSVEASVPLLMFTLILYIPVLVMPWSIFRSLNVRIETNYRDFKIYNGIRATLQRMAAPVIAALAFVLVAINTSSIWTVGFYILLSAVMIVAIVAAVSILYYWVFEAATINDIISKWKMFRPVPVFVGLESGEKELSWDDVPGTPRRDKTDFGKLTLPAGKL</sequence>
<evidence type="ECO:0000256" key="1">
    <source>
        <dbReference type="SAM" id="Phobius"/>
    </source>
</evidence>
<dbReference type="AlphaFoldDB" id="A0A0A7LCL4"/>
<keyword evidence="3" id="KW-1185">Reference proteome</keyword>
<dbReference type="KEGG" id="mear:Mpt1_c09340"/>
<feature type="transmembrane region" description="Helical" evidence="1">
    <location>
        <begin position="82"/>
        <end position="98"/>
    </location>
</feature>
<dbReference type="RefSeq" id="WP_048112625.1">
    <property type="nucleotide sequence ID" value="NZ_CP010070.1"/>
</dbReference>
<dbReference type="GeneID" id="24818596"/>
<proteinExistence type="predicted"/>
<feature type="transmembrane region" description="Helical" evidence="1">
    <location>
        <begin position="288"/>
        <end position="313"/>
    </location>
</feature>
<dbReference type="STRING" id="1577791.Mpt1_c09340"/>
<dbReference type="EMBL" id="CP010070">
    <property type="protein sequence ID" value="AIZ56809.1"/>
    <property type="molecule type" value="Genomic_DNA"/>
</dbReference>
<gene>
    <name evidence="2" type="ORF">Mpt1_c09340</name>
</gene>
<organism evidence="2 3">
    <name type="scientific">Candidatus Methanoplasma termitum</name>
    <dbReference type="NCBI Taxonomy" id="1577791"/>
    <lineage>
        <taxon>Archaea</taxon>
        <taxon>Methanobacteriati</taxon>
        <taxon>Thermoplasmatota</taxon>
        <taxon>Thermoplasmata</taxon>
        <taxon>Methanomassiliicoccales</taxon>
        <taxon>Methanomassiliicoccaceae</taxon>
        <taxon>Candidatus Methanoplasma</taxon>
    </lineage>
</organism>
<feature type="transmembrane region" description="Helical" evidence="1">
    <location>
        <begin position="222"/>
        <end position="241"/>
    </location>
</feature>
<dbReference type="HOGENOM" id="CLU_867685_0_0_2"/>
<feature type="transmembrane region" description="Helical" evidence="1">
    <location>
        <begin position="184"/>
        <end position="202"/>
    </location>
</feature>
<feature type="transmembrane region" description="Helical" evidence="1">
    <location>
        <begin position="61"/>
        <end position="77"/>
    </location>
</feature>
<evidence type="ECO:0000313" key="3">
    <source>
        <dbReference type="Proteomes" id="UP000030787"/>
    </source>
</evidence>
<reference evidence="2 3" key="1">
    <citation type="journal article" date="2014" name="Appl. Environ. Microbiol.">
        <title>Comparative Genome Analysis of 'Candidatus Methanoplasma termitum' Indicates a New Mode of Energy Metabolism in the Seventh Order of Methanogens.</title>
        <authorList>
            <person name="Lang K."/>
            <person name="Schuldes J."/>
            <person name="Klingl A."/>
            <person name="Poehlein A."/>
            <person name="Daniel R."/>
            <person name="Brune A."/>
        </authorList>
    </citation>
    <scope>NUCLEOTIDE SEQUENCE [LARGE SCALE GENOMIC DNA]</scope>
    <source>
        <strain evidence="3">Mpt1</strain>
    </source>
</reference>
<dbReference type="Proteomes" id="UP000030787">
    <property type="component" value="Chromosome"/>
</dbReference>
<protein>
    <submittedName>
        <fullName evidence="2">Uncharacterized protein</fullName>
    </submittedName>
</protein>
<feature type="transmembrane region" description="Helical" evidence="1">
    <location>
        <begin position="104"/>
        <end position="125"/>
    </location>
</feature>
<keyword evidence="1" id="KW-0812">Transmembrane</keyword>
<keyword evidence="1" id="KW-1133">Transmembrane helix</keyword>
<feature type="transmembrane region" description="Helical" evidence="1">
    <location>
        <begin position="262"/>
        <end position="282"/>
    </location>
</feature>
<dbReference type="OrthoDB" id="382987at2157"/>
<accession>A0A0A7LCL4</accession>
<feature type="transmembrane region" description="Helical" evidence="1">
    <location>
        <begin position="31"/>
        <end position="49"/>
    </location>
</feature>